<dbReference type="AlphaFoldDB" id="A0A1F4YEQ9"/>
<keyword evidence="4" id="KW-0328">Glycosyltransferase</keyword>
<evidence type="ECO:0000256" key="7">
    <source>
        <dbReference type="ARBA" id="ARBA00022803"/>
    </source>
</evidence>
<dbReference type="EC" id="2.4.1.255" evidence="3"/>
<dbReference type="Pfam" id="PF14559">
    <property type="entry name" value="TPR_19"/>
    <property type="match status" value="1"/>
</dbReference>
<comment type="similarity">
    <text evidence="2">Belongs to the glycosyltransferase 41 family. O-GlcNAc transferase subfamily.</text>
</comment>
<dbReference type="InterPro" id="IPR011990">
    <property type="entry name" value="TPR-like_helical_dom_sf"/>
</dbReference>
<keyword evidence="7 8" id="KW-0802">TPR repeat</keyword>
<sequence length="552" mass="62543">MGASLSDLGKLSAAESTFTKALELEPENEIVLYNLGLTQLHLGKLPAAKKTLERLLLINPNNSQAANDLGVVLSQQGQLDKAKLLFKQTIVKNPSADALYNLGLTHSKQGKTSLAVKYYQLAVDKNPRHARAITSLYEYYRNRCDWAKTKEFSQILNSLNSPDPGETPFINITRSDNPQDNLVIARVWSNSLYYEPVKFNYPNHHSRLKIGYATDGFRDFPTTHNLLEVLRSHNKDKYEIFAFSWGPNDKSIWRKKVIEAVDHFIEIDSLSDPETAKLINQLQIDILVDLKGHTQNNRLGIFAARPAPVQVNYLGYPGTTGAKFMDYIVADKIVIPPSAQKYYTEKVIYLPHCYRPTDTRFKIHPPPLQPSRSFIFASFNSSYKIEEAMFKAWLNILKRTAKTVLWIWVEDNPVRQKLTAYTKKYGVDPARITYIHEMDKPQHLARLSRANLALDTYPTNGHTTTVDCLWAGVPVITMAGRNFASRVSSSALTAAGLPQLITKNLKSYADLAVELAAHPDRLPPVDKQSILFDTKSYTRDLEKAFQKLWTMR</sequence>
<comment type="pathway">
    <text evidence="1">Protein modification; protein glycosylation.</text>
</comment>
<feature type="repeat" description="TPR" evidence="8">
    <location>
        <begin position="96"/>
        <end position="129"/>
    </location>
</feature>
<evidence type="ECO:0000256" key="3">
    <source>
        <dbReference type="ARBA" id="ARBA00011970"/>
    </source>
</evidence>
<feature type="repeat" description="TPR" evidence="8">
    <location>
        <begin position="29"/>
        <end position="62"/>
    </location>
</feature>
<organism evidence="10 11">
    <name type="scientific">Candidatus Amesbacteria bacterium RIFCSPHIGHO2_01_FULL_48_32b</name>
    <dbReference type="NCBI Taxonomy" id="1797253"/>
    <lineage>
        <taxon>Bacteria</taxon>
        <taxon>Candidatus Amesiibacteriota</taxon>
    </lineage>
</organism>
<evidence type="ECO:0000313" key="10">
    <source>
        <dbReference type="EMBL" id="OGC92358.1"/>
    </source>
</evidence>
<dbReference type="PANTHER" id="PTHR44998:SF1">
    <property type="entry name" value="UDP-N-ACETYLGLUCOSAMINE--PEPTIDE N-ACETYLGLUCOSAMINYLTRANSFERASE 110 KDA SUBUNIT"/>
    <property type="match status" value="1"/>
</dbReference>
<dbReference type="Pfam" id="PF13844">
    <property type="entry name" value="Glyco_transf_41"/>
    <property type="match status" value="2"/>
</dbReference>
<dbReference type="Gene3D" id="3.40.50.11380">
    <property type="match status" value="1"/>
</dbReference>
<dbReference type="Gene3D" id="1.25.40.10">
    <property type="entry name" value="Tetratricopeptide repeat domain"/>
    <property type="match status" value="1"/>
</dbReference>
<dbReference type="EMBL" id="MEXH01000016">
    <property type="protein sequence ID" value="OGC92358.1"/>
    <property type="molecule type" value="Genomic_DNA"/>
</dbReference>
<dbReference type="UniPathway" id="UPA00378"/>
<gene>
    <name evidence="10" type="ORF">A2876_02150</name>
</gene>
<evidence type="ECO:0000256" key="5">
    <source>
        <dbReference type="ARBA" id="ARBA00022679"/>
    </source>
</evidence>
<dbReference type="InterPro" id="IPR029489">
    <property type="entry name" value="OGT/SEC/SPY_C"/>
</dbReference>
<dbReference type="InterPro" id="IPR019734">
    <property type="entry name" value="TPR_rpt"/>
</dbReference>
<feature type="repeat" description="TPR" evidence="8">
    <location>
        <begin position="1"/>
        <end position="28"/>
    </location>
</feature>
<evidence type="ECO:0000256" key="1">
    <source>
        <dbReference type="ARBA" id="ARBA00004922"/>
    </source>
</evidence>
<proteinExistence type="inferred from homology"/>
<dbReference type="GO" id="GO:0006493">
    <property type="term" value="P:protein O-linked glycosylation"/>
    <property type="evidence" value="ECO:0007669"/>
    <property type="project" value="TreeGrafter"/>
</dbReference>
<keyword evidence="6" id="KW-0677">Repeat</keyword>
<dbReference type="SMART" id="SM00028">
    <property type="entry name" value="TPR"/>
    <property type="match status" value="4"/>
</dbReference>
<evidence type="ECO:0000256" key="8">
    <source>
        <dbReference type="PROSITE-ProRule" id="PRU00339"/>
    </source>
</evidence>
<dbReference type="Gene3D" id="3.40.50.2000">
    <property type="entry name" value="Glycogen Phosphorylase B"/>
    <property type="match status" value="1"/>
</dbReference>
<protein>
    <recommendedName>
        <fullName evidence="3">protein O-GlcNAc transferase</fullName>
        <ecNumber evidence="3">2.4.1.255</ecNumber>
    </recommendedName>
</protein>
<evidence type="ECO:0000313" key="11">
    <source>
        <dbReference type="Proteomes" id="UP000178176"/>
    </source>
</evidence>
<dbReference type="Proteomes" id="UP000178176">
    <property type="component" value="Unassembled WGS sequence"/>
</dbReference>
<dbReference type="Pfam" id="PF00515">
    <property type="entry name" value="TPR_1"/>
    <property type="match status" value="1"/>
</dbReference>
<accession>A0A1F4YEQ9</accession>
<evidence type="ECO:0000256" key="4">
    <source>
        <dbReference type="ARBA" id="ARBA00022676"/>
    </source>
</evidence>
<name>A0A1F4YEQ9_9BACT</name>
<keyword evidence="5" id="KW-0808">Transferase</keyword>
<comment type="caution">
    <text evidence="10">The sequence shown here is derived from an EMBL/GenBank/DDBJ whole genome shotgun (WGS) entry which is preliminary data.</text>
</comment>
<dbReference type="SUPFAM" id="SSF53756">
    <property type="entry name" value="UDP-Glycosyltransferase/glycogen phosphorylase"/>
    <property type="match status" value="1"/>
</dbReference>
<dbReference type="PROSITE" id="PS50005">
    <property type="entry name" value="TPR"/>
    <property type="match status" value="3"/>
</dbReference>
<dbReference type="PANTHER" id="PTHR44998">
    <property type="match status" value="1"/>
</dbReference>
<evidence type="ECO:0000259" key="9">
    <source>
        <dbReference type="Pfam" id="PF13844"/>
    </source>
</evidence>
<dbReference type="SUPFAM" id="SSF48452">
    <property type="entry name" value="TPR-like"/>
    <property type="match status" value="1"/>
</dbReference>
<reference evidence="10 11" key="1">
    <citation type="journal article" date="2016" name="Nat. Commun.">
        <title>Thousands of microbial genomes shed light on interconnected biogeochemical processes in an aquifer system.</title>
        <authorList>
            <person name="Anantharaman K."/>
            <person name="Brown C.T."/>
            <person name="Hug L.A."/>
            <person name="Sharon I."/>
            <person name="Castelle C.J."/>
            <person name="Probst A.J."/>
            <person name="Thomas B.C."/>
            <person name="Singh A."/>
            <person name="Wilkins M.J."/>
            <person name="Karaoz U."/>
            <person name="Brodie E.L."/>
            <person name="Williams K.H."/>
            <person name="Hubbard S.S."/>
            <person name="Banfield J.F."/>
        </authorList>
    </citation>
    <scope>NUCLEOTIDE SEQUENCE [LARGE SCALE GENOMIC DNA]</scope>
</reference>
<feature type="domain" description="O-GlcNAc transferase C-terminal" evidence="9">
    <location>
        <begin position="370"/>
        <end position="541"/>
    </location>
</feature>
<evidence type="ECO:0000256" key="6">
    <source>
        <dbReference type="ARBA" id="ARBA00022737"/>
    </source>
</evidence>
<feature type="domain" description="O-GlcNAc transferase C-terminal" evidence="9">
    <location>
        <begin position="195"/>
        <end position="355"/>
    </location>
</feature>
<dbReference type="GO" id="GO:0097363">
    <property type="term" value="F:protein O-acetylglucosaminyltransferase activity"/>
    <property type="evidence" value="ECO:0007669"/>
    <property type="project" value="UniProtKB-EC"/>
</dbReference>
<evidence type="ECO:0000256" key="2">
    <source>
        <dbReference type="ARBA" id="ARBA00005386"/>
    </source>
</evidence>